<dbReference type="Proteomes" id="UP001056873">
    <property type="component" value="Chromosome"/>
</dbReference>
<dbReference type="RefSeq" id="WP_234586927.1">
    <property type="nucleotide sequence ID" value="NZ_CAMIPG010000008.1"/>
</dbReference>
<reference evidence="2" key="1">
    <citation type="journal article" date="2022" name="BMC Genomics">
        <title>Genome sequence of the entomopathogenic Serratia entomophila isolate 626 and characterisation of the species specific itaconate degradation pathway.</title>
        <authorList>
            <person name="Vaughan A.L."/>
            <person name="Altermann E."/>
            <person name="Glare T.R."/>
            <person name="Hurst M.R.H."/>
        </authorList>
    </citation>
    <scope>NUCLEOTIDE SEQUENCE</scope>
    <source>
        <strain evidence="2">626</strain>
    </source>
</reference>
<organism evidence="2 3">
    <name type="scientific">Serratia entomophila</name>
    <dbReference type="NCBI Taxonomy" id="42906"/>
    <lineage>
        <taxon>Bacteria</taxon>
        <taxon>Pseudomonadati</taxon>
        <taxon>Pseudomonadota</taxon>
        <taxon>Gammaproteobacteria</taxon>
        <taxon>Enterobacterales</taxon>
        <taxon>Yersiniaceae</taxon>
        <taxon>Serratia</taxon>
    </lineage>
</organism>
<keyword evidence="3" id="KW-1185">Reference proteome</keyword>
<gene>
    <name evidence="2" type="ORF">KFQ06_00445</name>
</gene>
<name>A0ABY5CSD7_9GAMM</name>
<accession>A0ABY5CSD7</accession>
<evidence type="ECO:0000256" key="1">
    <source>
        <dbReference type="SAM" id="SignalP"/>
    </source>
</evidence>
<protein>
    <submittedName>
        <fullName evidence="2">Uncharacterized protein</fullName>
    </submittedName>
</protein>
<keyword evidence="1" id="KW-0732">Signal</keyword>
<evidence type="ECO:0000313" key="2">
    <source>
        <dbReference type="EMBL" id="USV01066.1"/>
    </source>
</evidence>
<sequence length="79" mass="8848">MSKKVIVQTLILLSAAQNFSFANTVDKENGKAVPAVLYLKKGMTTDEEKKTCHHGDKDHDFGKGSECSIWAYEPNEKKF</sequence>
<dbReference type="GeneID" id="75024820"/>
<dbReference type="EMBL" id="CP074347">
    <property type="protein sequence ID" value="USV01066.1"/>
    <property type="molecule type" value="Genomic_DNA"/>
</dbReference>
<proteinExistence type="predicted"/>
<evidence type="ECO:0000313" key="3">
    <source>
        <dbReference type="Proteomes" id="UP001056873"/>
    </source>
</evidence>
<feature type="signal peptide" evidence="1">
    <location>
        <begin position="1"/>
        <end position="22"/>
    </location>
</feature>
<feature type="chain" id="PRO_5046407535" evidence="1">
    <location>
        <begin position="23"/>
        <end position="79"/>
    </location>
</feature>